<evidence type="ECO:0000256" key="1">
    <source>
        <dbReference type="ARBA" id="ARBA00001933"/>
    </source>
</evidence>
<dbReference type="InterPro" id="IPR004839">
    <property type="entry name" value="Aminotransferase_I/II_large"/>
</dbReference>
<keyword evidence="2 5" id="KW-0032">Aminotransferase</keyword>
<dbReference type="GO" id="GO:0009016">
    <property type="term" value="F:succinyldiaminopimelate transaminase activity"/>
    <property type="evidence" value="ECO:0007669"/>
    <property type="project" value="InterPro"/>
</dbReference>
<dbReference type="Gene3D" id="3.90.1150.10">
    <property type="entry name" value="Aspartate Aminotransferase, domain 1"/>
    <property type="match status" value="1"/>
</dbReference>
<evidence type="ECO:0000256" key="2">
    <source>
        <dbReference type="ARBA" id="ARBA00022576"/>
    </source>
</evidence>
<dbReference type="CDD" id="cd00609">
    <property type="entry name" value="AAT_like"/>
    <property type="match status" value="1"/>
</dbReference>
<proteinExistence type="predicted"/>
<keyword evidence="6" id="KW-1185">Reference proteome</keyword>
<dbReference type="Proteomes" id="UP000183104">
    <property type="component" value="Unassembled WGS sequence"/>
</dbReference>
<sequence>MNPRLQALNPYPFERLRELFRDVQPPADREPINLGIGEPKQAPPQFVLDVVEREQAGFARYPTTGGTQALQQACARWATERFRLPQGSLEPGRNVIPVNGTREALFGIAQAVVGAKERPAVAMPNPLYQIYEGATLFAGAEPVYVAAGETGGLPDFAALPEEVLARTELLYVCSPANPTGAVVGREQYRELLDLADRHDFVIAADECYSEIYPDEDNPPVGLLEVAAAEGRTDYRRCLAFHSLSKRSNLPGLRSGFVAGDAEVLEGFLKLRTYLGNATPPPLQEAAIAAWGDEEHVRANRDAYRERFARVLEVLRPVLDVEAPAGGFYLWPRVPGGGERFAKELYAREGITVLPGAYLGRAVDGRNPGAEHVRIALVDDVERCEDAAWRIRRVAEDLQ</sequence>
<feature type="domain" description="Aminotransferase class I/classII large" evidence="4">
    <location>
        <begin position="30"/>
        <end position="376"/>
    </location>
</feature>
<gene>
    <name evidence="5" type="ORF">SAMN05661077_1474</name>
</gene>
<accession>A0A0P9CM93</accession>
<dbReference type="Gene3D" id="3.40.640.10">
    <property type="entry name" value="Type I PLP-dependent aspartate aminotransferase-like (Major domain)"/>
    <property type="match status" value="1"/>
</dbReference>
<dbReference type="InterPro" id="IPR019878">
    <property type="entry name" value="DapC_beta/gammaproteobac"/>
</dbReference>
<keyword evidence="3 5" id="KW-0808">Transferase</keyword>
<dbReference type="RefSeq" id="WP_054966184.1">
    <property type="nucleotide sequence ID" value="NZ_FMUN01000003.1"/>
</dbReference>
<evidence type="ECO:0000256" key="3">
    <source>
        <dbReference type="ARBA" id="ARBA00022679"/>
    </source>
</evidence>
<dbReference type="InterPro" id="IPR015424">
    <property type="entry name" value="PyrdxlP-dep_Trfase"/>
</dbReference>
<dbReference type="InterPro" id="IPR050881">
    <property type="entry name" value="LL-DAP_aminotransferase"/>
</dbReference>
<evidence type="ECO:0000313" key="5">
    <source>
        <dbReference type="EMBL" id="SCY18435.1"/>
    </source>
</evidence>
<reference evidence="6" key="1">
    <citation type="submission" date="2016-10" db="EMBL/GenBank/DDBJ databases">
        <authorList>
            <person name="Varghese N."/>
        </authorList>
    </citation>
    <scope>NUCLEOTIDE SEQUENCE [LARGE SCALE GENOMIC DNA]</scope>
    <source>
        <strain evidence="6">HL 19</strain>
    </source>
</reference>
<protein>
    <submittedName>
        <fullName evidence="5">Succinyldiaminopimelate aminotransferase apoenzyme</fullName>
    </submittedName>
</protein>
<dbReference type="STRING" id="381306.AN478_08530"/>
<organism evidence="5 6">
    <name type="scientific">Thiohalorhabdus denitrificans</name>
    <dbReference type="NCBI Taxonomy" id="381306"/>
    <lineage>
        <taxon>Bacteria</taxon>
        <taxon>Pseudomonadati</taxon>
        <taxon>Pseudomonadota</taxon>
        <taxon>Gammaproteobacteria</taxon>
        <taxon>Thiohalorhabdales</taxon>
        <taxon>Thiohalorhabdaceae</taxon>
        <taxon>Thiohalorhabdus</taxon>
    </lineage>
</organism>
<dbReference type="OrthoDB" id="9813612at2"/>
<dbReference type="PANTHER" id="PTHR42832">
    <property type="entry name" value="AMINO ACID AMINOTRANSFERASE"/>
    <property type="match status" value="1"/>
</dbReference>
<dbReference type="InterPro" id="IPR015422">
    <property type="entry name" value="PyrdxlP-dep_Trfase_small"/>
</dbReference>
<evidence type="ECO:0000259" key="4">
    <source>
        <dbReference type="Pfam" id="PF00155"/>
    </source>
</evidence>
<dbReference type="Pfam" id="PF00155">
    <property type="entry name" value="Aminotran_1_2"/>
    <property type="match status" value="1"/>
</dbReference>
<comment type="cofactor">
    <cofactor evidence="1">
        <name>pyridoxal 5'-phosphate</name>
        <dbReference type="ChEBI" id="CHEBI:597326"/>
    </cofactor>
</comment>
<dbReference type="PANTHER" id="PTHR42832:SF3">
    <property type="entry name" value="L-GLUTAMINE--4-(METHYLSULFANYL)-2-OXOBUTANOATE AMINOTRANSFERASE"/>
    <property type="match status" value="1"/>
</dbReference>
<dbReference type="GO" id="GO:0009089">
    <property type="term" value="P:lysine biosynthetic process via diaminopimelate"/>
    <property type="evidence" value="ECO:0007669"/>
    <property type="project" value="InterPro"/>
</dbReference>
<name>A0A0P9CM93_9GAMM</name>
<dbReference type="PATRIC" id="fig|381306.5.peg.351"/>
<dbReference type="NCBIfam" id="TIGR03538">
    <property type="entry name" value="DapC_gpp"/>
    <property type="match status" value="1"/>
</dbReference>
<dbReference type="EMBL" id="FMUN01000003">
    <property type="protein sequence ID" value="SCY18435.1"/>
    <property type="molecule type" value="Genomic_DNA"/>
</dbReference>
<dbReference type="GO" id="GO:0030170">
    <property type="term" value="F:pyridoxal phosphate binding"/>
    <property type="evidence" value="ECO:0007669"/>
    <property type="project" value="InterPro"/>
</dbReference>
<evidence type="ECO:0000313" key="6">
    <source>
        <dbReference type="Proteomes" id="UP000183104"/>
    </source>
</evidence>
<dbReference type="SUPFAM" id="SSF53383">
    <property type="entry name" value="PLP-dependent transferases"/>
    <property type="match status" value="1"/>
</dbReference>
<dbReference type="InterPro" id="IPR015421">
    <property type="entry name" value="PyrdxlP-dep_Trfase_major"/>
</dbReference>
<dbReference type="AlphaFoldDB" id="A0A0P9CM93"/>